<protein>
    <submittedName>
        <fullName evidence="2">DNA/RNA polymerases superfamily protein</fullName>
    </submittedName>
</protein>
<accession>A0AAD7L3Z0</accession>
<comment type="caution">
    <text evidence="2">The sequence shown here is derived from an EMBL/GenBank/DDBJ whole genome shotgun (WGS) entry which is preliminary data.</text>
</comment>
<reference evidence="2" key="1">
    <citation type="journal article" date="2023" name="Science">
        <title>Elucidation of the pathway for biosynthesis of saponin adjuvants from the soapbark tree.</title>
        <authorList>
            <person name="Reed J."/>
            <person name="Orme A."/>
            <person name="El-Demerdash A."/>
            <person name="Owen C."/>
            <person name="Martin L.B.B."/>
            <person name="Misra R.C."/>
            <person name="Kikuchi S."/>
            <person name="Rejzek M."/>
            <person name="Martin A.C."/>
            <person name="Harkess A."/>
            <person name="Leebens-Mack J."/>
            <person name="Louveau T."/>
            <person name="Stephenson M.J."/>
            <person name="Osbourn A."/>
        </authorList>
    </citation>
    <scope>NUCLEOTIDE SEQUENCE</scope>
    <source>
        <strain evidence="2">S10</strain>
    </source>
</reference>
<dbReference type="Pfam" id="PF08284">
    <property type="entry name" value="RVP_2"/>
    <property type="match status" value="1"/>
</dbReference>
<feature type="region of interest" description="Disordered" evidence="1">
    <location>
        <begin position="1"/>
        <end position="23"/>
    </location>
</feature>
<dbReference type="KEGG" id="qsa:O6P43_026980"/>
<evidence type="ECO:0000313" key="3">
    <source>
        <dbReference type="Proteomes" id="UP001163823"/>
    </source>
</evidence>
<organism evidence="2 3">
    <name type="scientific">Quillaja saponaria</name>
    <name type="common">Soap bark tree</name>
    <dbReference type="NCBI Taxonomy" id="32244"/>
    <lineage>
        <taxon>Eukaryota</taxon>
        <taxon>Viridiplantae</taxon>
        <taxon>Streptophyta</taxon>
        <taxon>Embryophyta</taxon>
        <taxon>Tracheophyta</taxon>
        <taxon>Spermatophyta</taxon>
        <taxon>Magnoliopsida</taxon>
        <taxon>eudicotyledons</taxon>
        <taxon>Gunneridae</taxon>
        <taxon>Pentapetalae</taxon>
        <taxon>rosids</taxon>
        <taxon>fabids</taxon>
        <taxon>Fabales</taxon>
        <taxon>Quillajaceae</taxon>
        <taxon>Quillaja</taxon>
    </lineage>
</organism>
<gene>
    <name evidence="2" type="ORF">O6P43_026980</name>
</gene>
<dbReference type="Proteomes" id="UP001163823">
    <property type="component" value="Chromosome 11"/>
</dbReference>
<evidence type="ECO:0000256" key="1">
    <source>
        <dbReference type="SAM" id="MobiDB-lite"/>
    </source>
</evidence>
<evidence type="ECO:0000313" key="2">
    <source>
        <dbReference type="EMBL" id="KAJ7950843.1"/>
    </source>
</evidence>
<dbReference type="AlphaFoldDB" id="A0AAD7L3Z0"/>
<proteinExistence type="predicted"/>
<dbReference type="InterPro" id="IPR043502">
    <property type="entry name" value="DNA/RNA_pol_sf"/>
</dbReference>
<sequence length="256" mass="28421">MRRHGAHQGRSTMRGNGRGMFRRGNVPIVEAPDETITLPQDVLLTPLAPPTPPVTATIDASDTTVWTWEQFHTTFLDRFMPESVKDSRVYQFEQLRQDPLALGGRGQGSQGHGQARVYALTPQDAQASNDVVTSILRVYSTDAHILFDPSASVAPHNLISAIGARQMMPKAYKSYLDFVRDSEGTGPSLEQVRVAVEFSDVFPDELSGLPPDWDIKFCINLTSSSNLISILPYHITPTELTELKEQFHDLLDNGFI</sequence>
<name>A0AAD7L3Z0_QUISA</name>
<dbReference type="EMBL" id="JARAOO010000011">
    <property type="protein sequence ID" value="KAJ7950843.1"/>
    <property type="molecule type" value="Genomic_DNA"/>
</dbReference>
<dbReference type="SUPFAM" id="SSF56672">
    <property type="entry name" value="DNA/RNA polymerases"/>
    <property type="match status" value="1"/>
</dbReference>
<keyword evidence="3" id="KW-1185">Reference proteome</keyword>